<feature type="transmembrane region" description="Helical" evidence="2">
    <location>
        <begin position="74"/>
        <end position="98"/>
    </location>
</feature>
<feature type="transmembrane region" description="Helical" evidence="2">
    <location>
        <begin position="118"/>
        <end position="136"/>
    </location>
</feature>
<dbReference type="AlphaFoldDB" id="A0AAD4MNH2"/>
<dbReference type="Proteomes" id="UP001201812">
    <property type="component" value="Unassembled WGS sequence"/>
</dbReference>
<evidence type="ECO:0000256" key="2">
    <source>
        <dbReference type="SAM" id="Phobius"/>
    </source>
</evidence>
<protein>
    <submittedName>
        <fullName evidence="3">Uncharacterized protein</fullName>
    </submittedName>
</protein>
<evidence type="ECO:0000313" key="4">
    <source>
        <dbReference type="Proteomes" id="UP001201812"/>
    </source>
</evidence>
<gene>
    <name evidence="3" type="ORF">DdX_17037</name>
</gene>
<comment type="caution">
    <text evidence="3">The sequence shown here is derived from an EMBL/GenBank/DDBJ whole genome shotgun (WGS) entry which is preliminary data.</text>
</comment>
<evidence type="ECO:0000256" key="1">
    <source>
        <dbReference type="SAM" id="MobiDB-lite"/>
    </source>
</evidence>
<feature type="transmembrane region" description="Helical" evidence="2">
    <location>
        <begin position="167"/>
        <end position="188"/>
    </location>
</feature>
<feature type="transmembrane region" description="Helical" evidence="2">
    <location>
        <begin position="141"/>
        <end position="161"/>
    </location>
</feature>
<keyword evidence="4" id="KW-1185">Reference proteome</keyword>
<feature type="region of interest" description="Disordered" evidence="1">
    <location>
        <begin position="259"/>
        <end position="307"/>
    </location>
</feature>
<organism evidence="3 4">
    <name type="scientific">Ditylenchus destructor</name>
    <dbReference type="NCBI Taxonomy" id="166010"/>
    <lineage>
        <taxon>Eukaryota</taxon>
        <taxon>Metazoa</taxon>
        <taxon>Ecdysozoa</taxon>
        <taxon>Nematoda</taxon>
        <taxon>Chromadorea</taxon>
        <taxon>Rhabditida</taxon>
        <taxon>Tylenchina</taxon>
        <taxon>Tylenchomorpha</taxon>
        <taxon>Sphaerularioidea</taxon>
        <taxon>Anguinidae</taxon>
        <taxon>Anguininae</taxon>
        <taxon>Ditylenchus</taxon>
    </lineage>
</organism>
<keyword evidence="2" id="KW-0812">Transmembrane</keyword>
<keyword evidence="2" id="KW-0472">Membrane</keyword>
<accession>A0AAD4MNH2</accession>
<feature type="compositionally biased region" description="Basic and acidic residues" evidence="1">
    <location>
        <begin position="286"/>
        <end position="300"/>
    </location>
</feature>
<reference evidence="3" key="1">
    <citation type="submission" date="2022-01" db="EMBL/GenBank/DDBJ databases">
        <title>Genome Sequence Resource for Two Populations of Ditylenchus destructor, the Migratory Endoparasitic Phytonematode.</title>
        <authorList>
            <person name="Zhang H."/>
            <person name="Lin R."/>
            <person name="Xie B."/>
        </authorList>
    </citation>
    <scope>NUCLEOTIDE SEQUENCE</scope>
    <source>
        <strain evidence="3">BazhouSP</strain>
    </source>
</reference>
<name>A0AAD4MNH2_9BILA</name>
<dbReference type="EMBL" id="JAKKPZ010000163">
    <property type="protein sequence ID" value="KAI1699887.1"/>
    <property type="molecule type" value="Genomic_DNA"/>
</dbReference>
<proteinExistence type="predicted"/>
<keyword evidence="2" id="KW-1133">Transmembrane helix</keyword>
<sequence>MNNYANGVDTSLGHARILFPNKSNTDEGNISTHVLFPNLSRMTIALAIPEFAVPQTEDSKAGDRCRSRKSLRDVSFHIAPLNLAFYSVTLAFLQLLYYSDVFIPAYSDNMKFHPYLKGPLLIAYAGMFLNCLFSNFKQRRILQLILTLLPLILIQVVAILFNPEAISIAWLAVLSGTGLIGVVIWAIWWSMSLQRIPRAETPGPSKIPEICVVDDGQMASANVSVNRKLSRPSSWTCGRYTVYPLSSPEDDHWHLHPELGKSDSLSTNRDTHSVDCWPDSDEEGDKDEKERPKGAEKVELDNGYGSL</sequence>
<evidence type="ECO:0000313" key="3">
    <source>
        <dbReference type="EMBL" id="KAI1699887.1"/>
    </source>
</evidence>